<evidence type="ECO:0008006" key="5">
    <source>
        <dbReference type="Google" id="ProtNLM"/>
    </source>
</evidence>
<dbReference type="GO" id="GO:0004869">
    <property type="term" value="F:cysteine-type endopeptidase inhibitor activity"/>
    <property type="evidence" value="ECO:0007669"/>
    <property type="project" value="InterPro"/>
</dbReference>
<sequence>MQPAALIFALVSSAAVQCPNQDNVRLRLKLEGEECGGACGSLGVCASGLQCIVPKSSGINFAILLAPARPGVCTMVAPIVEETKGQEARRLASPGAGSAVNVTDAEVVAAARAGIEFVVRERQNNGENAFLTVLSVRRGTQQIVAGVKYSLVVTVTDGQDHYIEVLDQPWRTPRYALLAHEVGAKVVRRLKLLGEEGHGIWQQRPQVEEPVKEAKETAAKEMEK</sequence>
<reference evidence="4" key="1">
    <citation type="journal article" date="2015" name="PLoS Genet.">
        <title>Genome Sequence and Transcriptome Analyses of Chrysochromulina tobin: Metabolic Tools for Enhanced Algal Fitness in the Prominent Order Prymnesiales (Haptophyceae).</title>
        <authorList>
            <person name="Hovde B.T."/>
            <person name="Deodato C.R."/>
            <person name="Hunsperger H.M."/>
            <person name="Ryken S.A."/>
            <person name="Yost W."/>
            <person name="Jha R.K."/>
            <person name="Patterson J."/>
            <person name="Monnat R.J. Jr."/>
            <person name="Barlow S.B."/>
            <person name="Starkenburg S.R."/>
            <person name="Cattolico R.A."/>
        </authorList>
    </citation>
    <scope>NUCLEOTIDE SEQUENCE</scope>
    <source>
        <strain evidence="4">CCMP291</strain>
    </source>
</reference>
<comment type="caution">
    <text evidence="3">The sequence shown here is derived from an EMBL/GenBank/DDBJ whole genome shotgun (WGS) entry which is preliminary data.</text>
</comment>
<dbReference type="Gene3D" id="3.10.450.10">
    <property type="match status" value="1"/>
</dbReference>
<name>A0A0M0JIP8_9EUKA</name>
<dbReference type="CDD" id="cd00042">
    <property type="entry name" value="CY"/>
    <property type="match status" value="1"/>
</dbReference>
<accession>A0A0M0JIP8</accession>
<protein>
    <recommendedName>
        <fullName evidence="5">Cysteine proteinase inhibitor</fullName>
    </recommendedName>
</protein>
<proteinExistence type="predicted"/>
<feature type="signal peptide" evidence="2">
    <location>
        <begin position="1"/>
        <end position="15"/>
    </location>
</feature>
<feature type="region of interest" description="Disordered" evidence="1">
    <location>
        <begin position="204"/>
        <end position="224"/>
    </location>
</feature>
<keyword evidence="4" id="KW-1185">Reference proteome</keyword>
<dbReference type="AlphaFoldDB" id="A0A0M0JIP8"/>
<dbReference type="InterPro" id="IPR046350">
    <property type="entry name" value="Cystatin_sf"/>
</dbReference>
<feature type="chain" id="PRO_5012249478" description="Cysteine proteinase inhibitor" evidence="2">
    <location>
        <begin position="16"/>
        <end position="224"/>
    </location>
</feature>
<dbReference type="InterPro" id="IPR000010">
    <property type="entry name" value="Cystatin_dom"/>
</dbReference>
<dbReference type="EMBL" id="JWZX01002881">
    <property type="protein sequence ID" value="KOO26212.1"/>
    <property type="molecule type" value="Genomic_DNA"/>
</dbReference>
<gene>
    <name evidence="3" type="ORF">Ctob_000159</name>
</gene>
<dbReference type="SUPFAM" id="SSF54403">
    <property type="entry name" value="Cystatin/monellin"/>
    <property type="match status" value="1"/>
</dbReference>
<evidence type="ECO:0000256" key="1">
    <source>
        <dbReference type="SAM" id="MobiDB-lite"/>
    </source>
</evidence>
<organism evidence="3 4">
    <name type="scientific">Chrysochromulina tobinii</name>
    <dbReference type="NCBI Taxonomy" id="1460289"/>
    <lineage>
        <taxon>Eukaryota</taxon>
        <taxon>Haptista</taxon>
        <taxon>Haptophyta</taxon>
        <taxon>Prymnesiophyceae</taxon>
        <taxon>Prymnesiales</taxon>
        <taxon>Chrysochromulinaceae</taxon>
        <taxon>Chrysochromulina</taxon>
    </lineage>
</organism>
<evidence type="ECO:0000313" key="4">
    <source>
        <dbReference type="Proteomes" id="UP000037460"/>
    </source>
</evidence>
<evidence type="ECO:0000256" key="2">
    <source>
        <dbReference type="SAM" id="SignalP"/>
    </source>
</evidence>
<dbReference type="OrthoDB" id="1908104at2759"/>
<keyword evidence="2" id="KW-0732">Signal</keyword>
<feature type="compositionally biased region" description="Basic and acidic residues" evidence="1">
    <location>
        <begin position="206"/>
        <end position="224"/>
    </location>
</feature>
<dbReference type="Proteomes" id="UP000037460">
    <property type="component" value="Unassembled WGS sequence"/>
</dbReference>
<evidence type="ECO:0000313" key="3">
    <source>
        <dbReference type="EMBL" id="KOO26212.1"/>
    </source>
</evidence>